<dbReference type="InterPro" id="IPR013486">
    <property type="entry name" value="SpoIID/LytB"/>
</dbReference>
<feature type="signal peptide" evidence="2">
    <location>
        <begin position="1"/>
        <end position="28"/>
    </location>
</feature>
<dbReference type="AlphaFoldDB" id="A0A1M6GJP6"/>
<evidence type="ECO:0000256" key="2">
    <source>
        <dbReference type="SAM" id="SignalP"/>
    </source>
</evidence>
<keyword evidence="2" id="KW-0732">Signal</keyword>
<organism evidence="4 5">
    <name type="scientific">Anaerovibrio lipolyticus DSM 3074</name>
    <dbReference type="NCBI Taxonomy" id="1120997"/>
    <lineage>
        <taxon>Bacteria</taxon>
        <taxon>Bacillati</taxon>
        <taxon>Bacillota</taxon>
        <taxon>Negativicutes</taxon>
        <taxon>Selenomonadales</taxon>
        <taxon>Selenomonadaceae</taxon>
        <taxon>Anaerovibrio</taxon>
    </lineage>
</organism>
<evidence type="ECO:0000313" key="5">
    <source>
        <dbReference type="Proteomes" id="UP000191240"/>
    </source>
</evidence>
<dbReference type="InterPro" id="IPR051922">
    <property type="entry name" value="Bact_Sporulation_Assoc"/>
</dbReference>
<gene>
    <name evidence="4" type="ORF">SAMN02745671_02681</name>
</gene>
<feature type="compositionally biased region" description="Basic and acidic residues" evidence="1">
    <location>
        <begin position="65"/>
        <end position="74"/>
    </location>
</feature>
<dbReference type="GO" id="GO:0030288">
    <property type="term" value="C:outer membrane-bounded periplasmic space"/>
    <property type="evidence" value="ECO:0007669"/>
    <property type="project" value="TreeGrafter"/>
</dbReference>
<dbReference type="NCBIfam" id="TIGR02669">
    <property type="entry name" value="SpoIID_LytB"/>
    <property type="match status" value="1"/>
</dbReference>
<evidence type="ECO:0000256" key="1">
    <source>
        <dbReference type="SAM" id="MobiDB-lite"/>
    </source>
</evidence>
<evidence type="ECO:0000259" key="3">
    <source>
        <dbReference type="Pfam" id="PF08486"/>
    </source>
</evidence>
<sequence>MMKKSLHKKIAQCMLAAFIGSLGTMVLTCGMSATEASVITPDTGTKPAAVPKKTDPPKPTSSSSTHKDEKKEETAPAWKRNAGVDNVIRIGVGTGVVKGVISSVNGMNALGGDNGKKYGDYKSNIVASVSAEGNKLVVNGKNTGVSSLVFAPVETASSGKIKYNGHEYRGQMVVSAEGGKLLIVNRLSLEDYIKGVLPSEMTPSWNSEALKAQAVAARTFALYTKNQKAHLGSGYDLCDSTHCQAYDGLANEADSTSAAVDATYSQIMTYQGKAIYAPYHSSSGGSTENSEDVWGNYLPYLRSVQDDDSKSPYHNWSVRFTAAQVQKLLSAAGKNIGQLKGISMTAVKGSSSVNGVLASGRANGVKFVGTGQTIVLSGQDVRKIFGLKSTYFNIRTERPATIPPIKKDVKGAASTQTIDAAPAAMHGTNLKVEGANVAIIFDGHGFGHGLGMAQYGAKAMADAGKKFDEILHHYYTDVEITKLY</sequence>
<feature type="chain" id="PRO_5038510623" evidence="2">
    <location>
        <begin position="29"/>
        <end position="484"/>
    </location>
</feature>
<dbReference type="Pfam" id="PF08486">
    <property type="entry name" value="SpoIID"/>
    <property type="match status" value="1"/>
</dbReference>
<dbReference type="Proteomes" id="UP000191240">
    <property type="component" value="Unassembled WGS sequence"/>
</dbReference>
<dbReference type="OrthoDB" id="9794671at2"/>
<evidence type="ECO:0000313" key="4">
    <source>
        <dbReference type="EMBL" id="SHJ10151.1"/>
    </source>
</evidence>
<proteinExistence type="predicted"/>
<dbReference type="GO" id="GO:0030435">
    <property type="term" value="P:sporulation resulting in formation of a cellular spore"/>
    <property type="evidence" value="ECO:0007669"/>
    <property type="project" value="InterPro"/>
</dbReference>
<accession>A0A1M6GJP6</accession>
<dbReference type="PANTHER" id="PTHR30032:SF4">
    <property type="entry name" value="AMIDASE ENHANCER"/>
    <property type="match status" value="1"/>
</dbReference>
<name>A0A1M6GJP6_9FIRM</name>
<dbReference type="PANTHER" id="PTHR30032">
    <property type="entry name" value="N-ACETYLMURAMOYL-L-ALANINE AMIDASE-RELATED"/>
    <property type="match status" value="1"/>
</dbReference>
<dbReference type="RefSeq" id="WP_080326326.1">
    <property type="nucleotide sequence ID" value="NZ_FQYW01000032.1"/>
</dbReference>
<reference evidence="4 5" key="1">
    <citation type="submission" date="2016-11" db="EMBL/GenBank/DDBJ databases">
        <authorList>
            <person name="Jaros S."/>
            <person name="Januszkiewicz K."/>
            <person name="Wedrychowicz H."/>
        </authorList>
    </citation>
    <scope>NUCLEOTIDE SEQUENCE [LARGE SCALE GENOMIC DNA]</scope>
    <source>
        <strain evidence="4 5">DSM 3074</strain>
    </source>
</reference>
<feature type="region of interest" description="Disordered" evidence="1">
    <location>
        <begin position="40"/>
        <end position="78"/>
    </location>
</feature>
<feature type="domain" description="Sporulation stage II protein D amidase enhancer LytB N-terminal" evidence="3">
    <location>
        <begin position="178"/>
        <end position="270"/>
    </location>
</feature>
<dbReference type="InterPro" id="IPR013693">
    <property type="entry name" value="SpoIID/LytB_N"/>
</dbReference>
<dbReference type="EMBL" id="FQYW01000032">
    <property type="protein sequence ID" value="SHJ10151.1"/>
    <property type="molecule type" value="Genomic_DNA"/>
</dbReference>
<protein>
    <submittedName>
        <fullName evidence="4">Stage II sporulation protein D</fullName>
    </submittedName>
</protein>